<name>A0A9X7CGM1_BACCE</name>
<organism evidence="1 2">
    <name type="scientific">Bacillus cereus</name>
    <dbReference type="NCBI Taxonomy" id="1396"/>
    <lineage>
        <taxon>Bacteria</taxon>
        <taxon>Bacillati</taxon>
        <taxon>Bacillota</taxon>
        <taxon>Bacilli</taxon>
        <taxon>Bacillales</taxon>
        <taxon>Bacillaceae</taxon>
        <taxon>Bacillus</taxon>
        <taxon>Bacillus cereus group</taxon>
    </lineage>
</organism>
<evidence type="ECO:0000313" key="1">
    <source>
        <dbReference type="EMBL" id="PGS62324.1"/>
    </source>
</evidence>
<accession>A0A9X7CGM1</accession>
<dbReference type="Proteomes" id="UP000224203">
    <property type="component" value="Unassembled WGS sequence"/>
</dbReference>
<dbReference type="AlphaFoldDB" id="A0A9X7CGM1"/>
<dbReference type="EMBL" id="NULI01000339">
    <property type="protein sequence ID" value="PGS62324.1"/>
    <property type="molecule type" value="Genomic_DNA"/>
</dbReference>
<reference evidence="1 2" key="1">
    <citation type="submission" date="2017-09" db="EMBL/GenBank/DDBJ databases">
        <title>Large-scale bioinformatics analysis of Bacillus genomes uncovers conserved roles of natural products in bacterial physiology.</title>
        <authorList>
            <consortium name="Agbiome Team Llc"/>
            <person name="Bleich R.M."/>
            <person name="Grubbs K.J."/>
            <person name="Santa Maria K.C."/>
            <person name="Allen S.E."/>
            <person name="Farag S."/>
            <person name="Shank E.A."/>
            <person name="Bowers A."/>
        </authorList>
    </citation>
    <scope>NUCLEOTIDE SEQUENCE [LARGE SCALE GENOMIC DNA]</scope>
    <source>
        <strain evidence="1 2">AFS041711</strain>
    </source>
</reference>
<sequence length="63" mass="7257">MSNHTKAKKLYKVCDTNPEISTLISWKTFHNTDFDYLALLVGFLINHYAINTYNSDFIPCPST</sequence>
<proteinExistence type="predicted"/>
<comment type="caution">
    <text evidence="1">The sequence shown here is derived from an EMBL/GenBank/DDBJ whole genome shotgun (WGS) entry which is preliminary data.</text>
</comment>
<gene>
    <name evidence="1" type="ORF">COC69_32315</name>
</gene>
<evidence type="ECO:0000313" key="2">
    <source>
        <dbReference type="Proteomes" id="UP000224203"/>
    </source>
</evidence>
<protein>
    <submittedName>
        <fullName evidence="1">Uncharacterized protein</fullName>
    </submittedName>
</protein>